<feature type="compositionally biased region" description="Pro residues" evidence="1">
    <location>
        <begin position="134"/>
        <end position="151"/>
    </location>
</feature>
<dbReference type="EMBL" id="QCYY01001638">
    <property type="protein sequence ID" value="ROT76582.1"/>
    <property type="molecule type" value="Genomic_DNA"/>
</dbReference>
<dbReference type="PRINTS" id="PR01217">
    <property type="entry name" value="PRICHEXTENSN"/>
</dbReference>
<dbReference type="InterPro" id="IPR013783">
    <property type="entry name" value="Ig-like_fold"/>
</dbReference>
<feature type="region of interest" description="Disordered" evidence="1">
    <location>
        <begin position="222"/>
        <end position="278"/>
    </location>
</feature>
<feature type="compositionally biased region" description="Pro residues" evidence="1">
    <location>
        <begin position="77"/>
        <end position="92"/>
    </location>
</feature>
<evidence type="ECO:0000313" key="3">
    <source>
        <dbReference type="EMBL" id="ROT76582.1"/>
    </source>
</evidence>
<organism evidence="3 4">
    <name type="scientific">Penaeus vannamei</name>
    <name type="common">Whiteleg shrimp</name>
    <name type="synonym">Litopenaeus vannamei</name>
    <dbReference type="NCBI Taxonomy" id="6689"/>
    <lineage>
        <taxon>Eukaryota</taxon>
        <taxon>Metazoa</taxon>
        <taxon>Ecdysozoa</taxon>
        <taxon>Arthropoda</taxon>
        <taxon>Crustacea</taxon>
        <taxon>Multicrustacea</taxon>
        <taxon>Malacostraca</taxon>
        <taxon>Eumalacostraca</taxon>
        <taxon>Eucarida</taxon>
        <taxon>Decapoda</taxon>
        <taxon>Dendrobranchiata</taxon>
        <taxon>Penaeoidea</taxon>
        <taxon>Penaeidae</taxon>
        <taxon>Penaeus</taxon>
    </lineage>
</organism>
<dbReference type="InterPro" id="IPR013151">
    <property type="entry name" value="Immunoglobulin_dom"/>
</dbReference>
<feature type="compositionally biased region" description="Pro residues" evidence="1">
    <location>
        <begin position="244"/>
        <end position="261"/>
    </location>
</feature>
<dbReference type="AlphaFoldDB" id="A0A423TJE7"/>
<reference evidence="3 4" key="2">
    <citation type="submission" date="2019-01" db="EMBL/GenBank/DDBJ databases">
        <title>The decoding of complex shrimp genome reveals the adaptation for benthos swimmer, frequently molting mechanism and breeding impact on genome.</title>
        <authorList>
            <person name="Sun Y."/>
            <person name="Gao Y."/>
            <person name="Yu Y."/>
        </authorList>
    </citation>
    <scope>NUCLEOTIDE SEQUENCE [LARGE SCALE GENOMIC DNA]</scope>
    <source>
        <tissue evidence="3">Muscle</tissue>
    </source>
</reference>
<dbReference type="InterPro" id="IPR007110">
    <property type="entry name" value="Ig-like_dom"/>
</dbReference>
<dbReference type="SUPFAM" id="SSF48726">
    <property type="entry name" value="Immunoglobulin"/>
    <property type="match status" value="1"/>
</dbReference>
<name>A0A423TJE7_PENVA</name>
<sequence length="552" mass="59138">MVSGAWEAAGAGIVQNQLEIRRLSRDYHNTSLTCIAANTHLASPVSVSVFLHMFREYLLGFLPRHRSTSHPSYLPSSPQPPQHSAPPPLPHPPHYRPDTTHSTASSSPRPPLTSHSHHKHIAPLPPNATTNTRPPHPASHPASHPPSPPLPTQTALLILLPPSYLPTATFAHTAPLLLLPRPSLLRPSLLPIHHTTTTSTPLLLLPPGPSLLSPPPHFLPIPTHNTAPLLPPPPPLLPTDRPISTPPPPPPPYSAPPPPPSLRHMTHHNKTPTPPLLPAPLLLRAPSYPSPRHPHPFTVVLLLVPKVLLKACDTCMLCDGFSCTPPPPLMPPSPHPSCPIPYLGPSLLPSHLPLIGSPPFTPLPPYWPLLTPLSPLPPRYPPPSPPPSSLPPTTHTIMILIFVALKTEKKSVLPTTVVITNPGPVREGHQVRLVCTSEGSLPSASLTWTIRGVTKPAEKENLIYGTVTSSTLVANVTRQDEGSLVTCTASNPSVPGSKLANSTQLHVHYPPTVEASLGRSLDPELLKEGDDVYFTCTVDANPPAPPSSGTMR</sequence>
<protein>
    <recommendedName>
        <fullName evidence="2">Ig-like domain-containing protein</fullName>
    </recommendedName>
</protein>
<dbReference type="PROSITE" id="PS50835">
    <property type="entry name" value="IG_LIKE"/>
    <property type="match status" value="1"/>
</dbReference>
<gene>
    <name evidence="3" type="ORF">C7M84_004833</name>
</gene>
<dbReference type="Proteomes" id="UP000283509">
    <property type="component" value="Unassembled WGS sequence"/>
</dbReference>
<dbReference type="PANTHER" id="PTHR23278">
    <property type="entry name" value="SIDESTEP PROTEIN"/>
    <property type="match status" value="1"/>
</dbReference>
<accession>A0A423TJE7</accession>
<keyword evidence="4" id="KW-1185">Reference proteome</keyword>
<dbReference type="PANTHER" id="PTHR23278:SF19">
    <property type="entry name" value="OBSCURIN"/>
    <property type="match status" value="1"/>
</dbReference>
<proteinExistence type="predicted"/>
<feature type="region of interest" description="Disordered" evidence="1">
    <location>
        <begin position="68"/>
        <end position="153"/>
    </location>
</feature>
<evidence type="ECO:0000313" key="4">
    <source>
        <dbReference type="Proteomes" id="UP000283509"/>
    </source>
</evidence>
<evidence type="ECO:0000256" key="1">
    <source>
        <dbReference type="SAM" id="MobiDB-lite"/>
    </source>
</evidence>
<comment type="caution">
    <text evidence="3">The sequence shown here is derived from an EMBL/GenBank/DDBJ whole genome shotgun (WGS) entry which is preliminary data.</text>
</comment>
<dbReference type="Pfam" id="PF00047">
    <property type="entry name" value="ig"/>
    <property type="match status" value="1"/>
</dbReference>
<dbReference type="InterPro" id="IPR036179">
    <property type="entry name" value="Ig-like_dom_sf"/>
</dbReference>
<feature type="domain" description="Ig-like" evidence="2">
    <location>
        <begin position="414"/>
        <end position="504"/>
    </location>
</feature>
<reference evidence="3 4" key="1">
    <citation type="submission" date="2018-04" db="EMBL/GenBank/DDBJ databases">
        <authorList>
            <person name="Zhang X."/>
            <person name="Yuan J."/>
            <person name="Li F."/>
            <person name="Xiang J."/>
        </authorList>
    </citation>
    <scope>NUCLEOTIDE SEQUENCE [LARGE SCALE GENOMIC DNA]</scope>
    <source>
        <tissue evidence="3">Muscle</tissue>
    </source>
</reference>
<dbReference type="Gene3D" id="2.60.40.10">
    <property type="entry name" value="Immunoglobulins"/>
    <property type="match status" value="1"/>
</dbReference>
<evidence type="ECO:0000259" key="2">
    <source>
        <dbReference type="PROSITE" id="PS50835"/>
    </source>
</evidence>